<dbReference type="PANTHER" id="PTHR36529:SF1">
    <property type="entry name" value="GLYCOSYLTRANSFERASE"/>
    <property type="match status" value="1"/>
</dbReference>
<keyword evidence="2" id="KW-1185">Reference proteome</keyword>
<reference evidence="1 2" key="1">
    <citation type="submission" date="2017-05" db="EMBL/GenBank/DDBJ databases">
        <title>Thiocyanate degradation by Thiohalobacter thiocyanaticus FOKN1.</title>
        <authorList>
            <person name="Oshiki M."/>
            <person name="Fukushima T."/>
            <person name="Kawano S."/>
            <person name="Nakagawa J."/>
        </authorList>
    </citation>
    <scope>NUCLEOTIDE SEQUENCE [LARGE SCALE GENOMIC DNA]</scope>
    <source>
        <strain evidence="1 2">FOKN1</strain>
    </source>
</reference>
<dbReference type="EMBL" id="AP018052">
    <property type="protein sequence ID" value="BAZ94033.1"/>
    <property type="molecule type" value="Genomic_DNA"/>
</dbReference>
<protein>
    <recommendedName>
        <fullName evidence="3">Glycosyltransferase</fullName>
    </recommendedName>
</protein>
<dbReference type="AlphaFoldDB" id="A0A1Z4VRC2"/>
<gene>
    <name evidence="1" type="ORF">FOKN1_1645</name>
</gene>
<accession>A0A1Z4VRC2</accession>
<dbReference type="NCBIfam" id="TIGR04282">
    <property type="entry name" value="glyco_like_cofC"/>
    <property type="match status" value="1"/>
</dbReference>
<organism evidence="1 2">
    <name type="scientific">Thiohalobacter thiocyanaticus</name>
    <dbReference type="NCBI Taxonomy" id="585455"/>
    <lineage>
        <taxon>Bacteria</taxon>
        <taxon>Pseudomonadati</taxon>
        <taxon>Pseudomonadota</taxon>
        <taxon>Gammaproteobacteria</taxon>
        <taxon>Thiohalobacterales</taxon>
        <taxon>Thiohalobacteraceae</taxon>
        <taxon>Thiohalobacter</taxon>
    </lineage>
</organism>
<dbReference type="KEGG" id="ttc:FOKN1_1645"/>
<evidence type="ECO:0008006" key="3">
    <source>
        <dbReference type="Google" id="ProtNLM"/>
    </source>
</evidence>
<sequence>MSRTARYPGARLLLFARSPVRGRVKRRLAAEMGEQAAFDIHCAMTAYLAGMAGGAALMPACLYAWPDVDSPWLQNLAARHALQLRAQQGSDLGERMGNALAAELRHADFAILIGSDCPGIDPAYIEAAAARLQAGVPWVFGPAIDGGYGLVGTCRADPAPFRNIDWGTAEVMAQTRDRCRAAGLAWEELDALYDIDTREDWLRLQRDRPELCGNLVW</sequence>
<dbReference type="RefSeq" id="WP_096366166.1">
    <property type="nucleotide sequence ID" value="NZ_AP018052.1"/>
</dbReference>
<dbReference type="Gene3D" id="3.90.550.10">
    <property type="entry name" value="Spore Coat Polysaccharide Biosynthesis Protein SpsA, Chain A"/>
    <property type="match status" value="1"/>
</dbReference>
<proteinExistence type="predicted"/>
<dbReference type="InterPro" id="IPR029044">
    <property type="entry name" value="Nucleotide-diphossugar_trans"/>
</dbReference>
<name>A0A1Z4VRC2_9GAMM</name>
<dbReference type="InterPro" id="IPR018641">
    <property type="entry name" value="Trfase_1_rSAM/seldom-assoc"/>
</dbReference>
<dbReference type="SUPFAM" id="SSF53448">
    <property type="entry name" value="Nucleotide-diphospho-sugar transferases"/>
    <property type="match status" value="1"/>
</dbReference>
<dbReference type="PANTHER" id="PTHR36529">
    <property type="entry name" value="SLL1095 PROTEIN"/>
    <property type="match status" value="1"/>
</dbReference>
<evidence type="ECO:0000313" key="2">
    <source>
        <dbReference type="Proteomes" id="UP000218765"/>
    </source>
</evidence>
<evidence type="ECO:0000313" key="1">
    <source>
        <dbReference type="EMBL" id="BAZ94033.1"/>
    </source>
</evidence>
<dbReference type="Proteomes" id="UP000218765">
    <property type="component" value="Chromosome"/>
</dbReference>
<dbReference type="Pfam" id="PF09837">
    <property type="entry name" value="DUF2064"/>
    <property type="match status" value="1"/>
</dbReference>
<dbReference type="OrthoDB" id="9798250at2"/>